<reference evidence="2" key="1">
    <citation type="submission" date="2016-11" db="EMBL/GenBank/DDBJ databases">
        <title>The genome of Nicotiana attenuata.</title>
        <authorList>
            <person name="Xu S."/>
            <person name="Brockmoeller T."/>
            <person name="Gaquerel E."/>
            <person name="Navarro A."/>
            <person name="Kuhl H."/>
            <person name="Gase K."/>
            <person name="Ling Z."/>
            <person name="Zhou W."/>
            <person name="Kreitzer C."/>
            <person name="Stanke M."/>
            <person name="Tang H."/>
            <person name="Lyons E."/>
            <person name="Pandey P."/>
            <person name="Pandey S.P."/>
            <person name="Timmermann B."/>
            <person name="Baldwin I.T."/>
        </authorList>
    </citation>
    <scope>NUCLEOTIDE SEQUENCE [LARGE SCALE GENOMIC DNA]</scope>
    <source>
        <strain evidence="2">UT</strain>
    </source>
</reference>
<keyword evidence="3" id="KW-1185">Reference proteome</keyword>
<feature type="compositionally biased region" description="Basic and acidic residues" evidence="1">
    <location>
        <begin position="207"/>
        <end position="217"/>
    </location>
</feature>
<dbReference type="AlphaFoldDB" id="A0A1J6K977"/>
<evidence type="ECO:0000313" key="2">
    <source>
        <dbReference type="EMBL" id="OIT26650.1"/>
    </source>
</evidence>
<accession>A0A1J6K977</accession>
<dbReference type="Proteomes" id="UP000187609">
    <property type="component" value="Unassembled WGS sequence"/>
</dbReference>
<evidence type="ECO:0000313" key="3">
    <source>
        <dbReference type="Proteomes" id="UP000187609"/>
    </source>
</evidence>
<name>A0A1J6K977_NICAT</name>
<feature type="region of interest" description="Disordered" evidence="1">
    <location>
        <begin position="190"/>
        <end position="222"/>
    </location>
</feature>
<gene>
    <name evidence="2" type="ORF">A4A49_24365</name>
</gene>
<feature type="region of interest" description="Disordered" evidence="1">
    <location>
        <begin position="1"/>
        <end position="29"/>
    </location>
</feature>
<dbReference type="SMR" id="A0A1J6K977"/>
<protein>
    <submittedName>
        <fullName evidence="2">Uncharacterized protein</fullName>
    </submittedName>
</protein>
<proteinExistence type="predicted"/>
<comment type="caution">
    <text evidence="2">The sequence shown here is derived from an EMBL/GenBank/DDBJ whole genome shotgun (WGS) entry which is preliminary data.</text>
</comment>
<dbReference type="Gramene" id="OIT26650">
    <property type="protein sequence ID" value="OIT26650"/>
    <property type="gene ID" value="A4A49_24365"/>
</dbReference>
<sequence length="364" mass="40435">MKRRKNRYQRDKNGKIIEEANDKNDDKLKGKAKEDVVTTKNSFEILENHESDKTILRITDGKGEGIQKLQELKRVKQEAVEKVLEKEGTGNPTPIGILLPATKGDQELAKASSTNPVEKRIDENARKESTIEWVHRRKALWSDEIEGMEAQLDTKTTVVHKEKEDSNQPQETGSVKAAIVNPNPNCQEIRVEDKSSSKVNQSGLSIGDDRGASKEAGKLGSSAQLSVTKKRCNGTVNPSKSRESLALVDGVSGYDLEKGLDEDVHMKTATVLPGLGNVYELQFKMMQAALSSMEQNKVNEELNEHTKEKFEQAIVPRSSGEVKVVPMACESGPEHIMQLQLSLPLKTHLQHLHDLVTYNVAPIE</sequence>
<feature type="compositionally biased region" description="Basic and acidic residues" evidence="1">
    <location>
        <begin position="8"/>
        <end position="29"/>
    </location>
</feature>
<organism evidence="2 3">
    <name type="scientific">Nicotiana attenuata</name>
    <name type="common">Coyote tobacco</name>
    <dbReference type="NCBI Taxonomy" id="49451"/>
    <lineage>
        <taxon>Eukaryota</taxon>
        <taxon>Viridiplantae</taxon>
        <taxon>Streptophyta</taxon>
        <taxon>Embryophyta</taxon>
        <taxon>Tracheophyta</taxon>
        <taxon>Spermatophyta</taxon>
        <taxon>Magnoliopsida</taxon>
        <taxon>eudicotyledons</taxon>
        <taxon>Gunneridae</taxon>
        <taxon>Pentapetalae</taxon>
        <taxon>asterids</taxon>
        <taxon>lamiids</taxon>
        <taxon>Solanales</taxon>
        <taxon>Solanaceae</taxon>
        <taxon>Nicotianoideae</taxon>
        <taxon>Nicotianeae</taxon>
        <taxon>Nicotiana</taxon>
    </lineage>
</organism>
<dbReference type="EMBL" id="MJEQ01002725">
    <property type="protein sequence ID" value="OIT26650.1"/>
    <property type="molecule type" value="Genomic_DNA"/>
</dbReference>
<evidence type="ECO:0000256" key="1">
    <source>
        <dbReference type="SAM" id="MobiDB-lite"/>
    </source>
</evidence>